<evidence type="ECO:0000256" key="3">
    <source>
        <dbReference type="ARBA" id="ARBA00022679"/>
    </source>
</evidence>
<name>A0A5J9W9Q5_9POAL</name>
<evidence type="ECO:0000313" key="7">
    <source>
        <dbReference type="Proteomes" id="UP000324897"/>
    </source>
</evidence>
<protein>
    <recommendedName>
        <fullName evidence="2">UTP--glucose-1-phosphate uridylyltransferase</fullName>
        <ecNumber evidence="2">2.7.7.9</ecNumber>
    </recommendedName>
</protein>
<dbReference type="InterPro" id="IPR002618">
    <property type="entry name" value="UDPGP_fam"/>
</dbReference>
<keyword evidence="7" id="KW-1185">Reference proteome</keyword>
<keyword evidence="3" id="KW-0808">Transferase</keyword>
<dbReference type="Gene3D" id="3.90.550.10">
    <property type="entry name" value="Spore Coat Polysaccharide Biosynthesis Protein SpsA, Chain A"/>
    <property type="match status" value="1"/>
</dbReference>
<dbReference type="AlphaFoldDB" id="A0A5J9W9Q5"/>
<dbReference type="Pfam" id="PF01704">
    <property type="entry name" value="UDPGP"/>
    <property type="match status" value="1"/>
</dbReference>
<comment type="catalytic activity">
    <reaction evidence="5">
        <text>alpha-D-glucose 1-phosphate + UTP + H(+) = UDP-alpha-D-glucose + diphosphate</text>
        <dbReference type="Rhea" id="RHEA:19889"/>
        <dbReference type="ChEBI" id="CHEBI:15378"/>
        <dbReference type="ChEBI" id="CHEBI:33019"/>
        <dbReference type="ChEBI" id="CHEBI:46398"/>
        <dbReference type="ChEBI" id="CHEBI:58601"/>
        <dbReference type="ChEBI" id="CHEBI:58885"/>
        <dbReference type="EC" id="2.7.7.9"/>
    </reaction>
</comment>
<gene>
    <name evidence="6" type="ORF">EJB05_04151</name>
</gene>
<dbReference type="EC" id="2.7.7.9" evidence="2"/>
<feature type="non-terminal residue" evidence="6">
    <location>
        <position position="1"/>
    </location>
</feature>
<dbReference type="InterPro" id="IPR016267">
    <property type="entry name" value="UDPGP_trans"/>
</dbReference>
<accession>A0A5J9W9Q5</accession>
<organism evidence="6 7">
    <name type="scientific">Eragrostis curvula</name>
    <name type="common">weeping love grass</name>
    <dbReference type="NCBI Taxonomy" id="38414"/>
    <lineage>
        <taxon>Eukaryota</taxon>
        <taxon>Viridiplantae</taxon>
        <taxon>Streptophyta</taxon>
        <taxon>Embryophyta</taxon>
        <taxon>Tracheophyta</taxon>
        <taxon>Spermatophyta</taxon>
        <taxon>Magnoliopsida</taxon>
        <taxon>Liliopsida</taxon>
        <taxon>Poales</taxon>
        <taxon>Poaceae</taxon>
        <taxon>PACMAD clade</taxon>
        <taxon>Chloridoideae</taxon>
        <taxon>Eragrostideae</taxon>
        <taxon>Eragrostidinae</taxon>
        <taxon>Eragrostis</taxon>
    </lineage>
</organism>
<evidence type="ECO:0000256" key="5">
    <source>
        <dbReference type="ARBA" id="ARBA00048128"/>
    </source>
</evidence>
<proteinExistence type="inferred from homology"/>
<dbReference type="PANTHER" id="PTHR43511">
    <property type="match status" value="1"/>
</dbReference>
<evidence type="ECO:0000256" key="1">
    <source>
        <dbReference type="ARBA" id="ARBA00010401"/>
    </source>
</evidence>
<comment type="similarity">
    <text evidence="1">Belongs to the UDPGP type 1 family.</text>
</comment>
<dbReference type="GO" id="GO:0006011">
    <property type="term" value="P:UDP-alpha-D-glucose metabolic process"/>
    <property type="evidence" value="ECO:0007669"/>
    <property type="project" value="InterPro"/>
</dbReference>
<keyword evidence="4" id="KW-0548">Nucleotidyltransferase</keyword>
<dbReference type="EMBL" id="RWGY01000004">
    <property type="protein sequence ID" value="TVU44701.1"/>
    <property type="molecule type" value="Genomic_DNA"/>
</dbReference>
<sequence>MRKLNEKEGMKEVAVDRFIECPYLNRYENLPRAPVGFEEVKHVIGGLLVLRVITFSAIKSREAYEGTDGVLRPAQSLLESDVNTVAPLWYAPGDGELLGSLFKNMTFRSNANGKSFMYFSSSQDLRPIIDTRILKVLVLDEQSNICLETMQPNPMLRQSKGIKSIVMKTDQVKFKLVSIEEVELFGYDKDKLGCWSTNNMWVHLTALKTLAHHSDNEFLQLNLRGEHRCDNGRVLTEIHMDATSAVEVFSDPVIVQVPLSGSLDKNSEFGHLKKLRRLMDPSIRKGHNLTSRRHPLLRVVPCCSCFSGDCSA</sequence>
<dbReference type="Proteomes" id="UP000324897">
    <property type="component" value="Chromosome 5"/>
</dbReference>
<dbReference type="Gramene" id="TVU44701">
    <property type="protein sequence ID" value="TVU44701"/>
    <property type="gene ID" value="EJB05_04151"/>
</dbReference>
<evidence type="ECO:0000313" key="6">
    <source>
        <dbReference type="EMBL" id="TVU44701.1"/>
    </source>
</evidence>
<comment type="caution">
    <text evidence="6">The sequence shown here is derived from an EMBL/GenBank/DDBJ whole genome shotgun (WGS) entry which is preliminary data.</text>
</comment>
<dbReference type="InterPro" id="IPR029044">
    <property type="entry name" value="Nucleotide-diphossugar_trans"/>
</dbReference>
<dbReference type="GO" id="GO:0003983">
    <property type="term" value="F:UTP:glucose-1-phosphate uridylyltransferase activity"/>
    <property type="evidence" value="ECO:0007669"/>
    <property type="project" value="UniProtKB-EC"/>
</dbReference>
<evidence type="ECO:0000256" key="4">
    <source>
        <dbReference type="ARBA" id="ARBA00022695"/>
    </source>
</evidence>
<reference evidence="6 7" key="1">
    <citation type="journal article" date="2019" name="Sci. Rep.">
        <title>A high-quality genome of Eragrostis curvula grass provides insights into Poaceae evolution and supports new strategies to enhance forage quality.</title>
        <authorList>
            <person name="Carballo J."/>
            <person name="Santos B.A.C.M."/>
            <person name="Zappacosta D."/>
            <person name="Garbus I."/>
            <person name="Selva J.P."/>
            <person name="Gallo C.A."/>
            <person name="Diaz A."/>
            <person name="Albertini E."/>
            <person name="Caccamo M."/>
            <person name="Echenique V."/>
        </authorList>
    </citation>
    <scope>NUCLEOTIDE SEQUENCE [LARGE SCALE GENOMIC DNA]</scope>
    <source>
        <strain evidence="7">cv. Victoria</strain>
        <tissue evidence="6">Leaf</tissue>
    </source>
</reference>
<evidence type="ECO:0000256" key="2">
    <source>
        <dbReference type="ARBA" id="ARBA00012415"/>
    </source>
</evidence>